<dbReference type="InterPro" id="IPR040256">
    <property type="entry name" value="At4g02000-like"/>
</dbReference>
<reference evidence="2" key="1">
    <citation type="submission" date="2022-04" db="EMBL/GenBank/DDBJ databases">
        <title>Carnegiea gigantea Genome sequencing and assembly v2.</title>
        <authorList>
            <person name="Copetti D."/>
            <person name="Sanderson M.J."/>
            <person name="Burquez A."/>
            <person name="Wojciechowski M.F."/>
        </authorList>
    </citation>
    <scope>NUCLEOTIDE SEQUENCE</scope>
    <source>
        <strain evidence="2">SGP5-SGP5p</strain>
        <tissue evidence="2">Aerial part</tissue>
    </source>
</reference>
<accession>A0A9Q1KIK0</accession>
<keyword evidence="3" id="KW-1185">Reference proteome</keyword>
<comment type="caution">
    <text evidence="2">The sequence shown here is derived from an EMBL/GenBank/DDBJ whole genome shotgun (WGS) entry which is preliminary data.</text>
</comment>
<dbReference type="InterPro" id="IPR025558">
    <property type="entry name" value="DUF4283"/>
</dbReference>
<evidence type="ECO:0000259" key="1">
    <source>
        <dbReference type="Pfam" id="PF14111"/>
    </source>
</evidence>
<dbReference type="AlphaFoldDB" id="A0A9Q1KIK0"/>
<dbReference type="EMBL" id="JAKOGI010000116">
    <property type="protein sequence ID" value="KAJ8443575.1"/>
    <property type="molecule type" value="Genomic_DNA"/>
</dbReference>
<proteinExistence type="predicted"/>
<evidence type="ECO:0000313" key="2">
    <source>
        <dbReference type="EMBL" id="KAJ8443575.1"/>
    </source>
</evidence>
<organism evidence="2 3">
    <name type="scientific">Carnegiea gigantea</name>
    <dbReference type="NCBI Taxonomy" id="171969"/>
    <lineage>
        <taxon>Eukaryota</taxon>
        <taxon>Viridiplantae</taxon>
        <taxon>Streptophyta</taxon>
        <taxon>Embryophyta</taxon>
        <taxon>Tracheophyta</taxon>
        <taxon>Spermatophyta</taxon>
        <taxon>Magnoliopsida</taxon>
        <taxon>eudicotyledons</taxon>
        <taxon>Gunneridae</taxon>
        <taxon>Pentapetalae</taxon>
        <taxon>Caryophyllales</taxon>
        <taxon>Cactineae</taxon>
        <taxon>Cactaceae</taxon>
        <taxon>Cactoideae</taxon>
        <taxon>Echinocereeae</taxon>
        <taxon>Carnegiea</taxon>
    </lineage>
</organism>
<name>A0A9Q1KIK0_9CARY</name>
<dbReference type="PANTHER" id="PTHR31286">
    <property type="entry name" value="GLYCINE-RICH CELL WALL STRUCTURAL PROTEIN 1.8-LIKE"/>
    <property type="match status" value="1"/>
</dbReference>
<sequence>MTLPQQHSEALSEERDQIFWPTKKIKCGLHNHISTCVKANDTDMVPETKDGILREDTAKFSNKEDYDYVLTQGPWLVRDNYLTIRKWVPNFISNEELIRHLSVRIRIPHLSVEYLNEGFLWLIGVKVCKVLKVDDTIAHVERGKDDATDIEFDLESNTKTPLENEMEGNITELWDDASEN</sequence>
<dbReference type="PANTHER" id="PTHR31286:SF180">
    <property type="entry name" value="OS10G0362600 PROTEIN"/>
    <property type="match status" value="1"/>
</dbReference>
<dbReference type="OrthoDB" id="994333at2759"/>
<feature type="domain" description="DUF4283" evidence="1">
    <location>
        <begin position="59"/>
        <end position="94"/>
    </location>
</feature>
<evidence type="ECO:0000313" key="3">
    <source>
        <dbReference type="Proteomes" id="UP001153076"/>
    </source>
</evidence>
<protein>
    <recommendedName>
        <fullName evidence="1">DUF4283 domain-containing protein</fullName>
    </recommendedName>
</protein>
<dbReference type="Proteomes" id="UP001153076">
    <property type="component" value="Unassembled WGS sequence"/>
</dbReference>
<dbReference type="Pfam" id="PF14111">
    <property type="entry name" value="DUF4283"/>
    <property type="match status" value="1"/>
</dbReference>
<gene>
    <name evidence="2" type="ORF">Cgig2_020662</name>
</gene>